<feature type="domain" description="Carbohydrate kinase PfkB" evidence="6">
    <location>
        <begin position="5"/>
        <end position="303"/>
    </location>
</feature>
<dbReference type="RefSeq" id="WP_066198299.1">
    <property type="nucleotide sequence ID" value="NZ_JAFDQP010000004.1"/>
</dbReference>
<reference evidence="7 8" key="1">
    <citation type="journal article" date="2010" name="Int. J. Syst. Evol. Microbiol.">
        <title>Bacillus horneckiae sp. nov., isolated from a spacecraft-assembly clean room.</title>
        <authorList>
            <person name="Vaishampayan P."/>
            <person name="Probst A."/>
            <person name="Krishnamurthi S."/>
            <person name="Ghosh S."/>
            <person name="Osman S."/>
            <person name="McDowall A."/>
            <person name="Ruckmani A."/>
            <person name="Mayilraj S."/>
            <person name="Venkateswaran K."/>
        </authorList>
    </citation>
    <scope>NUCLEOTIDE SEQUENCE [LARGE SCALE GENOMIC DNA]</scope>
    <source>
        <strain evidence="8">1PO1SC</strain>
    </source>
</reference>
<proteinExistence type="inferred from homology"/>
<keyword evidence="2" id="KW-0808">Transferase</keyword>
<evidence type="ECO:0000256" key="3">
    <source>
        <dbReference type="ARBA" id="ARBA00022741"/>
    </source>
</evidence>
<dbReference type="InterPro" id="IPR002173">
    <property type="entry name" value="Carboh/pur_kinase_PfkB_CS"/>
</dbReference>
<dbReference type="EMBL" id="PISD01000068">
    <property type="protein sequence ID" value="PKG26386.1"/>
    <property type="molecule type" value="Genomic_DNA"/>
</dbReference>
<dbReference type="AlphaFoldDB" id="A0A2N0ZA46"/>
<dbReference type="SUPFAM" id="SSF53613">
    <property type="entry name" value="Ribokinase-like"/>
    <property type="match status" value="1"/>
</dbReference>
<keyword evidence="3" id="KW-0547">Nucleotide-binding</keyword>
<comment type="caution">
    <text evidence="7">The sequence shown here is derived from an EMBL/GenBank/DDBJ whole genome shotgun (WGS) entry which is preliminary data.</text>
</comment>
<evidence type="ECO:0000313" key="7">
    <source>
        <dbReference type="EMBL" id="PKG26386.1"/>
    </source>
</evidence>
<dbReference type="CDD" id="cd01166">
    <property type="entry name" value="KdgK"/>
    <property type="match status" value="1"/>
</dbReference>
<evidence type="ECO:0000313" key="8">
    <source>
        <dbReference type="Proteomes" id="UP000233343"/>
    </source>
</evidence>
<name>A0A2N0ZA46_9BACI</name>
<dbReference type="Pfam" id="PF00294">
    <property type="entry name" value="PfkB"/>
    <property type="match status" value="1"/>
</dbReference>
<protein>
    <submittedName>
        <fullName evidence="7">Sugar kinase</fullName>
    </submittedName>
</protein>
<dbReference type="GO" id="GO:0005524">
    <property type="term" value="F:ATP binding"/>
    <property type="evidence" value="ECO:0007669"/>
    <property type="project" value="UniProtKB-KW"/>
</dbReference>
<evidence type="ECO:0000256" key="2">
    <source>
        <dbReference type="ARBA" id="ARBA00022679"/>
    </source>
</evidence>
<dbReference type="InterPro" id="IPR029056">
    <property type="entry name" value="Ribokinase-like"/>
</dbReference>
<gene>
    <name evidence="7" type="ORF">CWS20_24095</name>
</gene>
<comment type="similarity">
    <text evidence="1">Belongs to the carbohydrate kinase PfkB family.</text>
</comment>
<dbReference type="PANTHER" id="PTHR43085">
    <property type="entry name" value="HEXOKINASE FAMILY MEMBER"/>
    <property type="match status" value="1"/>
</dbReference>
<dbReference type="Gene3D" id="3.40.1190.20">
    <property type="match status" value="1"/>
</dbReference>
<keyword evidence="4 7" id="KW-0418">Kinase</keyword>
<dbReference type="InterPro" id="IPR011611">
    <property type="entry name" value="PfkB_dom"/>
</dbReference>
<dbReference type="PANTHER" id="PTHR43085:SF1">
    <property type="entry name" value="PSEUDOURIDINE KINASE-RELATED"/>
    <property type="match status" value="1"/>
</dbReference>
<keyword evidence="5" id="KW-0067">ATP-binding</keyword>
<dbReference type="GO" id="GO:0016301">
    <property type="term" value="F:kinase activity"/>
    <property type="evidence" value="ECO:0007669"/>
    <property type="project" value="UniProtKB-KW"/>
</dbReference>
<sequence length="330" mass="36135">MTNLDVVTFGEPMVMFYANHPEPLHAANSFSRALAGAEANVACGISRLDLQVSYITKLGNDSFGKFIIEALNRENVHTNGILFSNSHSTGMLMKSKVLQGDPEVEYFRKNSAASTLSMNDFSKADFTKARHLHATGIPSALSNDCHHFTQNVMNHMKTHGKSVSFDPNLRPSLWKDKKTMVDTVNKLAYLSDQFLPGLSEAQTLTGLTNPKDIADYYLAKGIKTIVIKLGPEGAYYKTGQEEGFVPGYKPNQVIDTVGAGDGFAVGFISSYLEGKSISEAVKRGNAIGALQVMSPGDMDGMPNRKTLEEFMQQQQLENIADLPTRLSQEI</sequence>
<keyword evidence="8" id="KW-1185">Reference proteome</keyword>
<evidence type="ECO:0000259" key="6">
    <source>
        <dbReference type="Pfam" id="PF00294"/>
    </source>
</evidence>
<dbReference type="PROSITE" id="PS00584">
    <property type="entry name" value="PFKB_KINASES_2"/>
    <property type="match status" value="1"/>
</dbReference>
<accession>A0A2N0ZA46</accession>
<evidence type="ECO:0000256" key="5">
    <source>
        <dbReference type="ARBA" id="ARBA00022840"/>
    </source>
</evidence>
<organism evidence="7 8">
    <name type="scientific">Cytobacillus horneckiae</name>
    <dbReference type="NCBI Taxonomy" id="549687"/>
    <lineage>
        <taxon>Bacteria</taxon>
        <taxon>Bacillati</taxon>
        <taxon>Bacillota</taxon>
        <taxon>Bacilli</taxon>
        <taxon>Bacillales</taxon>
        <taxon>Bacillaceae</taxon>
        <taxon>Cytobacillus</taxon>
    </lineage>
</organism>
<evidence type="ECO:0000256" key="1">
    <source>
        <dbReference type="ARBA" id="ARBA00010688"/>
    </source>
</evidence>
<evidence type="ECO:0000256" key="4">
    <source>
        <dbReference type="ARBA" id="ARBA00022777"/>
    </source>
</evidence>
<dbReference type="InterPro" id="IPR050306">
    <property type="entry name" value="PfkB_Carbo_kinase"/>
</dbReference>
<dbReference type="Proteomes" id="UP000233343">
    <property type="component" value="Unassembled WGS sequence"/>
</dbReference>